<dbReference type="EMBL" id="CAMXCT020000157">
    <property type="protein sequence ID" value="CAL1128135.1"/>
    <property type="molecule type" value="Genomic_DNA"/>
</dbReference>
<organism evidence="2">
    <name type="scientific">Cladocopium goreaui</name>
    <dbReference type="NCBI Taxonomy" id="2562237"/>
    <lineage>
        <taxon>Eukaryota</taxon>
        <taxon>Sar</taxon>
        <taxon>Alveolata</taxon>
        <taxon>Dinophyceae</taxon>
        <taxon>Suessiales</taxon>
        <taxon>Symbiodiniaceae</taxon>
        <taxon>Cladocopium</taxon>
    </lineage>
</organism>
<keyword evidence="5" id="KW-1185">Reference proteome</keyword>
<evidence type="ECO:0000313" key="2">
    <source>
        <dbReference type="EMBL" id="CAI3974760.1"/>
    </source>
</evidence>
<dbReference type="OrthoDB" id="10456591at2759"/>
<evidence type="ECO:0000313" key="5">
    <source>
        <dbReference type="Proteomes" id="UP001152797"/>
    </source>
</evidence>
<comment type="caution">
    <text evidence="2">The sequence shown here is derived from an EMBL/GenBank/DDBJ whole genome shotgun (WGS) entry which is preliminary data.</text>
</comment>
<dbReference type="EMBL" id="CAMXCT010000157">
    <property type="protein sequence ID" value="CAI3974760.1"/>
    <property type="molecule type" value="Genomic_DNA"/>
</dbReference>
<proteinExistence type="predicted"/>
<dbReference type="AlphaFoldDB" id="A0A9P1BL72"/>
<evidence type="ECO:0000313" key="4">
    <source>
        <dbReference type="EMBL" id="CAL4762072.1"/>
    </source>
</evidence>
<reference evidence="2" key="1">
    <citation type="submission" date="2022-10" db="EMBL/GenBank/DDBJ databases">
        <authorList>
            <person name="Chen Y."/>
            <person name="Dougan E. K."/>
            <person name="Chan C."/>
            <person name="Rhodes N."/>
            <person name="Thang M."/>
        </authorList>
    </citation>
    <scope>NUCLEOTIDE SEQUENCE</scope>
</reference>
<feature type="compositionally biased region" description="Low complexity" evidence="1">
    <location>
        <begin position="27"/>
        <end position="38"/>
    </location>
</feature>
<name>A0A9P1BL72_9DINO</name>
<dbReference type="Proteomes" id="UP001152797">
    <property type="component" value="Unassembled WGS sequence"/>
</dbReference>
<feature type="non-terminal residue" evidence="2">
    <location>
        <position position="251"/>
    </location>
</feature>
<evidence type="ECO:0000313" key="3">
    <source>
        <dbReference type="EMBL" id="CAL1128135.1"/>
    </source>
</evidence>
<gene>
    <name evidence="2" type="ORF">C1SCF055_LOCUS3136</name>
</gene>
<protein>
    <submittedName>
        <fullName evidence="4">Ankyrin-3</fullName>
    </submittedName>
</protein>
<dbReference type="EMBL" id="CAMXCT030000157">
    <property type="protein sequence ID" value="CAL4762072.1"/>
    <property type="molecule type" value="Genomic_DNA"/>
</dbReference>
<accession>A0A9P1BL72</accession>
<feature type="region of interest" description="Disordered" evidence="1">
    <location>
        <begin position="19"/>
        <end position="38"/>
    </location>
</feature>
<reference evidence="3" key="2">
    <citation type="submission" date="2024-04" db="EMBL/GenBank/DDBJ databases">
        <authorList>
            <person name="Chen Y."/>
            <person name="Shah S."/>
            <person name="Dougan E. K."/>
            <person name="Thang M."/>
            <person name="Chan C."/>
        </authorList>
    </citation>
    <scope>NUCLEOTIDE SEQUENCE [LARGE SCALE GENOMIC DNA]</scope>
</reference>
<evidence type="ECO:0000256" key="1">
    <source>
        <dbReference type="SAM" id="MobiDB-lite"/>
    </source>
</evidence>
<sequence>PIADLMAAVAPVPIAPVELPSWRPGRSSPSGASAPCPSPATAVAAVAAPLAVAVTTASRRRRPRLGRRVEGRPVSVVVEETDRHDLEGCSPQWMETLLKSRAVEVLFSGVERTERLDDGQVYLYFPKMDIGPYTSQVRMTCKIVQERANRADVQVLAINPGLMKDGAIEYLKEFEELLEAKTEIQLRWQDDGRGKLRIYQQALQRFKYYMPNWFPIPDSVTEALLRTFISQAMRAGHEEVFRTLQKEAETA</sequence>